<dbReference type="Pfam" id="PF00098">
    <property type="entry name" value="zf-CCHC"/>
    <property type="match status" value="1"/>
</dbReference>
<keyword evidence="5" id="KW-1185">Reference proteome</keyword>
<evidence type="ECO:0000256" key="1">
    <source>
        <dbReference type="ARBA" id="ARBA00022664"/>
    </source>
</evidence>
<dbReference type="PROSITE" id="PS50158">
    <property type="entry name" value="ZF_CCHC"/>
    <property type="match status" value="1"/>
</dbReference>
<proteinExistence type="predicted"/>
<dbReference type="RefSeq" id="XP_041157506.1">
    <property type="nucleotide sequence ID" value="XM_041296610.1"/>
</dbReference>
<evidence type="ECO:0000259" key="3">
    <source>
        <dbReference type="PROSITE" id="PS50158"/>
    </source>
</evidence>
<dbReference type="GeneID" id="64590374"/>
<keyword evidence="2" id="KW-0862">Zinc</keyword>
<dbReference type="OrthoDB" id="4230923at2759"/>
<dbReference type="EMBL" id="JABBWE010000049">
    <property type="protein sequence ID" value="KAG1790544.1"/>
    <property type="molecule type" value="Genomic_DNA"/>
</dbReference>
<gene>
    <name evidence="4" type="ORF">HD556DRAFT_1213301</name>
</gene>
<dbReference type="GO" id="GO:0006397">
    <property type="term" value="P:mRNA processing"/>
    <property type="evidence" value="ECO:0007669"/>
    <property type="project" value="UniProtKB-KW"/>
</dbReference>
<accession>A0A9P7DFB1</accession>
<dbReference type="GO" id="GO:0008270">
    <property type="term" value="F:zinc ion binding"/>
    <property type="evidence" value="ECO:0007669"/>
    <property type="project" value="UniProtKB-KW"/>
</dbReference>
<dbReference type="SUPFAM" id="SSF57756">
    <property type="entry name" value="Retrovirus zinc finger-like domains"/>
    <property type="match status" value="1"/>
</dbReference>
<dbReference type="Proteomes" id="UP000719766">
    <property type="component" value="Unassembled WGS sequence"/>
</dbReference>
<keyword evidence="1" id="KW-0507">mRNA processing</keyword>
<sequence>LQLKKNKREPIRCAKCQRYGHIARDCIQHHDTCANCTEEHRTSECTNKDLTRCVSCKTDNHASWARTCPELERRCTDLDSRDQGNTMPYY</sequence>
<feature type="domain" description="CCHC-type" evidence="3">
    <location>
        <begin position="12"/>
        <end position="26"/>
    </location>
</feature>
<organism evidence="4 5">
    <name type="scientific">Suillus plorans</name>
    <dbReference type="NCBI Taxonomy" id="116603"/>
    <lineage>
        <taxon>Eukaryota</taxon>
        <taxon>Fungi</taxon>
        <taxon>Dikarya</taxon>
        <taxon>Basidiomycota</taxon>
        <taxon>Agaricomycotina</taxon>
        <taxon>Agaricomycetes</taxon>
        <taxon>Agaricomycetidae</taxon>
        <taxon>Boletales</taxon>
        <taxon>Suillineae</taxon>
        <taxon>Suillaceae</taxon>
        <taxon>Suillus</taxon>
    </lineage>
</organism>
<keyword evidence="2" id="KW-0863">Zinc-finger</keyword>
<dbReference type="SMART" id="SM00343">
    <property type="entry name" value="ZnF_C2HC"/>
    <property type="match status" value="3"/>
</dbReference>
<dbReference type="InterPro" id="IPR001878">
    <property type="entry name" value="Znf_CCHC"/>
</dbReference>
<dbReference type="GO" id="GO:0003676">
    <property type="term" value="F:nucleic acid binding"/>
    <property type="evidence" value="ECO:0007669"/>
    <property type="project" value="InterPro"/>
</dbReference>
<feature type="non-terminal residue" evidence="4">
    <location>
        <position position="90"/>
    </location>
</feature>
<feature type="non-terminal residue" evidence="4">
    <location>
        <position position="1"/>
    </location>
</feature>
<reference evidence="4" key="1">
    <citation type="journal article" date="2020" name="New Phytol.">
        <title>Comparative genomics reveals dynamic genome evolution in host specialist ectomycorrhizal fungi.</title>
        <authorList>
            <person name="Lofgren L.A."/>
            <person name="Nguyen N.H."/>
            <person name="Vilgalys R."/>
            <person name="Ruytinx J."/>
            <person name="Liao H.L."/>
            <person name="Branco S."/>
            <person name="Kuo A."/>
            <person name="LaButti K."/>
            <person name="Lipzen A."/>
            <person name="Andreopoulos W."/>
            <person name="Pangilinan J."/>
            <person name="Riley R."/>
            <person name="Hundley H."/>
            <person name="Na H."/>
            <person name="Barry K."/>
            <person name="Grigoriev I.V."/>
            <person name="Stajich J.E."/>
            <person name="Kennedy P.G."/>
        </authorList>
    </citation>
    <scope>NUCLEOTIDE SEQUENCE</scope>
    <source>
        <strain evidence="4">S12</strain>
    </source>
</reference>
<evidence type="ECO:0000313" key="4">
    <source>
        <dbReference type="EMBL" id="KAG1790544.1"/>
    </source>
</evidence>
<dbReference type="Gene3D" id="4.10.60.10">
    <property type="entry name" value="Zinc finger, CCHC-type"/>
    <property type="match status" value="1"/>
</dbReference>
<protein>
    <recommendedName>
        <fullName evidence="3">CCHC-type domain-containing protein</fullName>
    </recommendedName>
</protein>
<keyword evidence="2" id="KW-0479">Metal-binding</keyword>
<evidence type="ECO:0000256" key="2">
    <source>
        <dbReference type="PROSITE-ProRule" id="PRU00047"/>
    </source>
</evidence>
<dbReference type="InterPro" id="IPR036875">
    <property type="entry name" value="Znf_CCHC_sf"/>
</dbReference>
<evidence type="ECO:0000313" key="5">
    <source>
        <dbReference type="Proteomes" id="UP000719766"/>
    </source>
</evidence>
<dbReference type="AlphaFoldDB" id="A0A9P7DFB1"/>
<comment type="caution">
    <text evidence="4">The sequence shown here is derived from an EMBL/GenBank/DDBJ whole genome shotgun (WGS) entry which is preliminary data.</text>
</comment>
<name>A0A9P7DFB1_9AGAM</name>